<dbReference type="RefSeq" id="WP_150450474.1">
    <property type="nucleotide sequence ID" value="NZ_VYSA01000006.1"/>
</dbReference>
<proteinExistence type="predicted"/>
<reference evidence="2" key="1">
    <citation type="submission" date="2019-09" db="EMBL/GenBank/DDBJ databases">
        <title>Mumia zhuanghuii sp. nov. isolated from the intestinal contents of plateau pika (Ochotona curzoniae) in the Qinghai-Tibet plateau of China.</title>
        <authorList>
            <person name="Tian Z."/>
        </authorList>
    </citation>
    <scope>NUCLEOTIDE SEQUENCE [LARGE SCALE GENOMIC DNA]</scope>
    <source>
        <strain evidence="2">JCM 30598</strain>
    </source>
</reference>
<comment type="caution">
    <text evidence="1">The sequence shown here is derived from an EMBL/GenBank/DDBJ whole genome shotgun (WGS) entry which is preliminary data.</text>
</comment>
<keyword evidence="2" id="KW-1185">Reference proteome</keyword>
<evidence type="ECO:0000313" key="1">
    <source>
        <dbReference type="EMBL" id="KAA9105015.1"/>
    </source>
</evidence>
<dbReference type="Proteomes" id="UP000325827">
    <property type="component" value="Unassembled WGS sequence"/>
</dbReference>
<dbReference type="OrthoDB" id="10011881at2"/>
<evidence type="ECO:0000313" key="2">
    <source>
        <dbReference type="Proteomes" id="UP000325827"/>
    </source>
</evidence>
<name>A0A5J5IWZ4_9MICO</name>
<dbReference type="EMBL" id="VYSA01000006">
    <property type="protein sequence ID" value="KAA9105015.1"/>
    <property type="molecule type" value="Genomic_DNA"/>
</dbReference>
<sequence>MSITRPCIIALSDLVHSGRDIARAADSIGYTRLATAAAECAATLDGARTRLVEDGPDYLDAAWAFLDAGRRMTADHARLLDRALMERLHA</sequence>
<accession>A0A5J5IWZ4</accession>
<dbReference type="AlphaFoldDB" id="A0A5J5IWZ4"/>
<organism evidence="1 2">
    <name type="scientific">Microbacterium rhizomatis</name>
    <dbReference type="NCBI Taxonomy" id="1631477"/>
    <lineage>
        <taxon>Bacteria</taxon>
        <taxon>Bacillati</taxon>
        <taxon>Actinomycetota</taxon>
        <taxon>Actinomycetes</taxon>
        <taxon>Micrococcales</taxon>
        <taxon>Microbacteriaceae</taxon>
        <taxon>Microbacterium</taxon>
    </lineage>
</organism>
<gene>
    <name evidence="1" type="ORF">F6B43_18375</name>
</gene>
<protein>
    <submittedName>
        <fullName evidence="1">Uncharacterized protein</fullName>
    </submittedName>
</protein>